<organism evidence="1 2">
    <name type="scientific">Riccia sorocarpa</name>
    <dbReference type="NCBI Taxonomy" id="122646"/>
    <lineage>
        <taxon>Eukaryota</taxon>
        <taxon>Viridiplantae</taxon>
        <taxon>Streptophyta</taxon>
        <taxon>Embryophyta</taxon>
        <taxon>Marchantiophyta</taxon>
        <taxon>Marchantiopsida</taxon>
        <taxon>Marchantiidae</taxon>
        <taxon>Marchantiales</taxon>
        <taxon>Ricciaceae</taxon>
        <taxon>Riccia</taxon>
    </lineage>
</organism>
<reference evidence="1 2" key="1">
    <citation type="submission" date="2024-09" db="EMBL/GenBank/DDBJ databases">
        <title>Chromosome-scale assembly of Riccia sorocarpa.</title>
        <authorList>
            <person name="Paukszto L."/>
        </authorList>
    </citation>
    <scope>NUCLEOTIDE SEQUENCE [LARGE SCALE GENOMIC DNA]</scope>
    <source>
        <strain evidence="1">LP-2024</strain>
        <tissue evidence="1">Aerial parts of the thallus</tissue>
    </source>
</reference>
<keyword evidence="2" id="KW-1185">Reference proteome</keyword>
<comment type="caution">
    <text evidence="1">The sequence shown here is derived from an EMBL/GenBank/DDBJ whole genome shotgun (WGS) entry which is preliminary data.</text>
</comment>
<accession>A0ABD3I8G5</accession>
<evidence type="ECO:0008006" key="3">
    <source>
        <dbReference type="Google" id="ProtNLM"/>
    </source>
</evidence>
<dbReference type="AlphaFoldDB" id="A0ABD3I8G5"/>
<evidence type="ECO:0000313" key="1">
    <source>
        <dbReference type="EMBL" id="KAL3699990.1"/>
    </source>
</evidence>
<evidence type="ECO:0000313" key="2">
    <source>
        <dbReference type="Proteomes" id="UP001633002"/>
    </source>
</evidence>
<proteinExistence type="predicted"/>
<name>A0ABD3I8G5_9MARC</name>
<gene>
    <name evidence="1" type="ORF">R1sor_018012</name>
</gene>
<dbReference type="EMBL" id="JBJQOH010000001">
    <property type="protein sequence ID" value="KAL3699990.1"/>
    <property type="molecule type" value="Genomic_DNA"/>
</dbReference>
<sequence length="494" mass="55162">MPLSDGRHCLKSVERRTVCSDGHEWADHRPVFRFQLKLADGSMNGRSLKVTAFNSASVLLRRSLGEFRSLPRGLQEGCVIDACRHEPRFIANIRTTAGKAVLEQLFGIDEAIGGVERELIATVGKEYQIYKRTKFGFMYVCMVGDCPRNARNAAKFEPHMVEHGFQGIDHVADERWLNALKNCWGVRRLVKPRRRSPPGPKDFLLLRPSLLGGVRPSPESGRLSSPRPRVRPCFVLGPNQRPHNRPSLPSSSTHCCSCTIVLTPDSGRTDGTLIYRNVYLKPVSRRRRWRAGARCSRSTYVCSQTSGLLLKSSAQSRIAERARTVHLNWLRTSKHAVLAKLQARRVHKFCNEFVVTEEEAIAKARLDELFYESDSGIDLAPDSGDVSSDSVCVENVAIPAPGDYVVSLCNDEADKHEAADEVLATPDKWIVPAISSDSEPFRRRLSTIYVSQDGVASQPPGLWPSEATDLLLSQVVCDMRMTFASMFPDQTECK</sequence>
<protein>
    <recommendedName>
        <fullName evidence="3">C2H2-type domain-containing protein</fullName>
    </recommendedName>
</protein>
<dbReference type="Proteomes" id="UP001633002">
    <property type="component" value="Unassembled WGS sequence"/>
</dbReference>